<keyword evidence="10" id="KW-0256">Endoplasmic reticulum</keyword>
<comment type="similarity">
    <text evidence="4">Belongs to the WD repeat SCAP family.</text>
</comment>
<keyword evidence="17" id="KW-0325">Glycoprotein</keyword>
<feature type="repeat" description="WD" evidence="21">
    <location>
        <begin position="1217"/>
        <end position="1256"/>
    </location>
</feature>
<evidence type="ECO:0000259" key="24">
    <source>
        <dbReference type="PROSITE" id="PS50156"/>
    </source>
</evidence>
<dbReference type="InterPro" id="IPR000731">
    <property type="entry name" value="SSD"/>
</dbReference>
<evidence type="ECO:0000313" key="26">
    <source>
        <dbReference type="Proteomes" id="UP000076420"/>
    </source>
</evidence>
<dbReference type="EnsemblMetazoa" id="BGLB005124-RC">
    <property type="protein sequence ID" value="BGLB005124-PC"/>
    <property type="gene ID" value="BGLB005124"/>
</dbReference>
<feature type="transmembrane region" description="Helical" evidence="23">
    <location>
        <begin position="732"/>
        <end position="754"/>
    </location>
</feature>
<keyword evidence="19" id="KW-0968">Cytoplasmic vesicle</keyword>
<dbReference type="PROSITE" id="PS00678">
    <property type="entry name" value="WD_REPEATS_1"/>
    <property type="match status" value="1"/>
</dbReference>
<feature type="repeat" description="WD" evidence="21">
    <location>
        <begin position="1174"/>
        <end position="1216"/>
    </location>
</feature>
<keyword evidence="14" id="KW-0446">Lipid-binding</keyword>
<dbReference type="VEuPathDB" id="VectorBase:BGLB005124"/>
<keyword evidence="7 21" id="KW-0853">WD repeat</keyword>
<comment type="function">
    <text evidence="20">Escort protein required for cholesterol as well as lipid homeostasis. Regulates export of the SCAP-SREBP complex from the endoplasmic reticulum to the Golgi upon low cholesterol, thereby regulating the processing of sterol regulatory element-binding proteins (SREBPs) SREBF1/SREBP1 and SREBF2/SREBP2. At high sterol concentrations, formation of a ternary complex with INSIG (INSIG1 or INSIG2) leads to mask the ER export signal in SCAP, promoting retention of the complex in the endoplasmic reticulum. Low sterol concentrations trigger release of INSIG, a conformational change in the SSD domain of SCAP, unmasking of the ER export signal, promoting recruitment into COPII-coated vesicles and transport of the SCAP-SREBP to the Golgi: in the Golgi, SREBPs are then processed, releasing the transcription factor fragment of SREBPs from the membrane, its import into the nucleus and up-regulation of LDLR, INSIG1 and the mevalonate pathway. Binds cholesterol via its SSD domain.</text>
</comment>
<keyword evidence="11 23" id="KW-1133">Transmembrane helix</keyword>
<reference evidence="25" key="1">
    <citation type="submission" date="2020-05" db="UniProtKB">
        <authorList>
            <consortium name="EnsemblMetazoa"/>
        </authorList>
    </citation>
    <scope>IDENTIFICATION</scope>
    <source>
        <strain evidence="25">BB02</strain>
    </source>
</reference>
<keyword evidence="9" id="KW-0677">Repeat</keyword>
<feature type="transmembrane region" description="Helical" evidence="23">
    <location>
        <begin position="356"/>
        <end position="380"/>
    </location>
</feature>
<sequence>MLTIQSLHDRVAQIYYTYGLFCASHPLATIISVILSVFITCYPLINLPLPGNRPIEHRTPKAGFVPLLGLHSQDGMHDERKPRWLVGEPVAYIQQIVVKSTVSPWPQTMIASDAFRAPLASVFKIVSELENFKYMDGSKEVSLADNCYRISEPLKARHLQGLLPDYSCLLISPANFWNQDITKYNKDPDILKTMYRKFGQVVESPPSTKDLLFGLPWSQTGITRYYVRNRQRIISYAVTIVLRKYDAGFISALSKMLEEHHPDTLHNVNNSAIEDIVHVHFKDVNYIIEYTPLLVTYLVLLLYLYFSVCKIDMVKSKIGLAISAVVTVLASLLMSVSICTLFGMTPTLNGGEIFPYLAVIVGVENVLVITKSVVSTPVHLDVKIRVAQGLSKEGWSITKNLVTELAIVLVGFFTFVPAIQEFCAFALVGLLSDFYLQMAFFATVLSVDIRRMELSDLHRQSVQQSVQDYSNMPYVNIQPLVLCPVASRQTHVPPRSHSVPPPDPSSVFPPVRQQGHITPPPSPSLPTASNAHYRPETSSDRPKYEMPRRVKFFYFLARFRIVQKLIMVFTVIWIILIFYKAGLVVLTGDDTNTTFRTFSSRHNSDIRTGMDPLRSDDEIPYLSGKFLKDDEEVGPVIHTDLELWRRLSTKHWPLLFHYYNISLSGRYISLLPTIHLSEIIDPKKAIMMRHPSDAESVLPPISIQETNPENDSQEGDLYPQFKHFYPKSEREYFFTVLLCILTVIIITYFMIYLYRCMCSRNYSRWRHSWIRSANRRARVYVKQIKESVPLVLSGHSQNIECLLGDNGLIISCCLGGQLKIWDSNSGECINTISRKNKVPLTRRRPCVGRNIEDSDADLYAEYHGSRSSSETSLADISGSGGAGDGVRIRRGNFSWTEPGSGRLKRTGNANRISHNIFQDLRPDLISTVNTEFSSLDPKMHQSSHNGYDFKHWFEGLYEEHRRYLEAEGQVSNIRTSSANDVTALITPHERLRSWSYGEQSALDVSNTDEDIYCEQLSPVWCLASMHGLIVLGCGNGHIEVWEAETGELRFHNSIHESGVTGLCVIANKIVAARLDGTLDFLEMETFRNPVIQPTPLQAQCPRQNSGHSRSYSNGSADGIKMWDEVIRCAGVTTCRAHQLPINVIHCAGGRIVTASQDHTLKVFRLDNALCLYTLHGHEASVTALCLDQVAPFAAVSGSIDGTVRMWDLLTGTCIHKFCWHSSSVVTLTMSQQYIVSLGFDNTMCIWDRSKSTLLHSIKMNSASAGIGCAALLSRNLIVTGGQGSIFLWDIPRGSLLRRVDFVDNDQKAFVNHLVTVSNNGVVCDQGQDLKVVFFPTILEKAE</sequence>
<feature type="transmembrane region" description="Helical" evidence="23">
    <location>
        <begin position="318"/>
        <end position="344"/>
    </location>
</feature>
<dbReference type="PANTHER" id="PTHR46378:SF1">
    <property type="entry name" value="STEROL REGULATORY ELEMENT-BINDING PROTEIN CLEAVAGE-ACTIVATING PROTEIN"/>
    <property type="match status" value="1"/>
</dbReference>
<dbReference type="Pfam" id="PF24017">
    <property type="entry name" value="Beta-prop_SCAP"/>
    <property type="match status" value="1"/>
</dbReference>
<dbReference type="Pfam" id="PF24006">
    <property type="entry name" value="SCAP_N"/>
    <property type="match status" value="1"/>
</dbReference>
<dbReference type="GO" id="GO:0005789">
    <property type="term" value="C:endoplasmic reticulum membrane"/>
    <property type="evidence" value="ECO:0007669"/>
    <property type="project" value="UniProtKB-SubCell"/>
</dbReference>
<evidence type="ECO:0000256" key="9">
    <source>
        <dbReference type="ARBA" id="ARBA00022737"/>
    </source>
</evidence>
<dbReference type="Gene3D" id="2.130.10.10">
    <property type="entry name" value="YVTN repeat-like/Quinoprotein amine dehydrogenase"/>
    <property type="match status" value="2"/>
</dbReference>
<dbReference type="InterPro" id="IPR053958">
    <property type="entry name" value="HMGCR/SNAP/NPC1-like_SSD"/>
</dbReference>
<dbReference type="InterPro" id="IPR030225">
    <property type="entry name" value="SCAP"/>
</dbReference>
<protein>
    <recommendedName>
        <fullName evidence="5">Sterol regulatory element-binding protein cleavage-activating protein</fullName>
    </recommendedName>
</protein>
<dbReference type="SUPFAM" id="SSF50978">
    <property type="entry name" value="WD40 repeat-like"/>
    <property type="match status" value="1"/>
</dbReference>
<dbReference type="PROSITE" id="PS50082">
    <property type="entry name" value="WD_REPEATS_2"/>
    <property type="match status" value="2"/>
</dbReference>
<keyword evidence="16" id="KW-1207">Sterol metabolism</keyword>
<dbReference type="Pfam" id="PF12349">
    <property type="entry name" value="Sterol-sensing"/>
    <property type="match status" value="1"/>
</dbReference>
<feature type="domain" description="SSD" evidence="24">
    <location>
        <begin position="289"/>
        <end position="447"/>
    </location>
</feature>
<dbReference type="PANTHER" id="PTHR46378">
    <property type="entry name" value="STEROL REGULATORY ELEMENT-BINDING PROTEIN CLEAVAGE-ACTIVATING PROTEIN"/>
    <property type="match status" value="1"/>
</dbReference>
<organism evidence="25 26">
    <name type="scientific">Biomphalaria glabrata</name>
    <name type="common">Bloodfluke planorb</name>
    <name type="synonym">Freshwater snail</name>
    <dbReference type="NCBI Taxonomy" id="6526"/>
    <lineage>
        <taxon>Eukaryota</taxon>
        <taxon>Metazoa</taxon>
        <taxon>Spiralia</taxon>
        <taxon>Lophotrochozoa</taxon>
        <taxon>Mollusca</taxon>
        <taxon>Gastropoda</taxon>
        <taxon>Heterobranchia</taxon>
        <taxon>Euthyneura</taxon>
        <taxon>Panpulmonata</taxon>
        <taxon>Hygrophila</taxon>
        <taxon>Lymnaeoidea</taxon>
        <taxon>Planorbidae</taxon>
        <taxon>Biomphalaria</taxon>
    </lineage>
</organism>
<evidence type="ECO:0000256" key="2">
    <source>
        <dbReference type="ARBA" id="ARBA00004557"/>
    </source>
</evidence>
<evidence type="ECO:0000256" key="13">
    <source>
        <dbReference type="ARBA" id="ARBA00023098"/>
    </source>
</evidence>
<dbReference type="InterPro" id="IPR036322">
    <property type="entry name" value="WD40_repeat_dom_sf"/>
</dbReference>
<proteinExistence type="inferred from homology"/>
<gene>
    <name evidence="25" type="primary">106060767</name>
</gene>
<evidence type="ECO:0000256" key="6">
    <source>
        <dbReference type="ARBA" id="ARBA00022548"/>
    </source>
</evidence>
<evidence type="ECO:0000256" key="5">
    <source>
        <dbReference type="ARBA" id="ARBA00019541"/>
    </source>
</evidence>
<keyword evidence="6" id="KW-0153">Cholesterol metabolism</keyword>
<accession>A0A2C9JN45</accession>
<dbReference type="KEGG" id="bgt:106060767"/>
<keyword evidence="18" id="KW-0753">Steroid metabolism</keyword>
<evidence type="ECO:0000256" key="19">
    <source>
        <dbReference type="ARBA" id="ARBA00023329"/>
    </source>
</evidence>
<feature type="transmembrane region" description="Helical" evidence="23">
    <location>
        <begin position="401"/>
        <end position="419"/>
    </location>
</feature>
<name>A0A2C9JN45_BIOGL</name>
<evidence type="ECO:0000313" key="25">
    <source>
        <dbReference type="EnsemblMetazoa" id="BGLB005124-PC"/>
    </source>
</evidence>
<evidence type="ECO:0000256" key="11">
    <source>
        <dbReference type="ARBA" id="ARBA00022989"/>
    </source>
</evidence>
<dbReference type="GO" id="GO:0032936">
    <property type="term" value="C:SREBP-SCAP complex"/>
    <property type="evidence" value="ECO:0007669"/>
    <property type="project" value="TreeGrafter"/>
</dbReference>
<evidence type="ECO:0000256" key="17">
    <source>
        <dbReference type="ARBA" id="ARBA00023180"/>
    </source>
</evidence>
<dbReference type="OrthoDB" id="361494at2759"/>
<dbReference type="InterPro" id="IPR001680">
    <property type="entry name" value="WD40_rpt"/>
</dbReference>
<feature type="compositionally biased region" description="Basic and acidic residues" evidence="22">
    <location>
        <begin position="533"/>
        <end position="542"/>
    </location>
</feature>
<comment type="subcellular location">
    <subcellularLocation>
        <location evidence="2">Cytoplasmic vesicle</location>
        <location evidence="2">COPII-coated vesicle membrane</location>
        <topology evidence="2">Multi-pass membrane protein</topology>
    </subcellularLocation>
    <subcellularLocation>
        <location evidence="1">Endoplasmic reticulum membrane</location>
        <topology evidence="1">Multi-pass membrane protein</topology>
    </subcellularLocation>
    <subcellularLocation>
        <location evidence="3">Golgi apparatus membrane</location>
        <topology evidence="3">Multi-pass membrane protein</topology>
    </subcellularLocation>
</comment>
<feature type="region of interest" description="Disordered" evidence="22">
    <location>
        <begin position="491"/>
        <end position="542"/>
    </location>
</feature>
<dbReference type="GO" id="GO:0008203">
    <property type="term" value="P:cholesterol metabolic process"/>
    <property type="evidence" value="ECO:0007669"/>
    <property type="project" value="UniProtKB-KW"/>
</dbReference>
<dbReference type="GO" id="GO:0000139">
    <property type="term" value="C:Golgi membrane"/>
    <property type="evidence" value="ECO:0007669"/>
    <property type="project" value="UniProtKB-SubCell"/>
</dbReference>
<evidence type="ECO:0000256" key="1">
    <source>
        <dbReference type="ARBA" id="ARBA00004477"/>
    </source>
</evidence>
<dbReference type="PROSITE" id="PS50294">
    <property type="entry name" value="WD_REPEATS_REGION"/>
    <property type="match status" value="1"/>
</dbReference>
<dbReference type="STRING" id="6526.A0A2C9JN45"/>
<evidence type="ECO:0000256" key="20">
    <source>
        <dbReference type="ARBA" id="ARBA00045958"/>
    </source>
</evidence>
<evidence type="ECO:0000256" key="18">
    <source>
        <dbReference type="ARBA" id="ARBA00023221"/>
    </source>
</evidence>
<evidence type="ECO:0000256" key="7">
    <source>
        <dbReference type="ARBA" id="ARBA00022574"/>
    </source>
</evidence>
<evidence type="ECO:0000256" key="8">
    <source>
        <dbReference type="ARBA" id="ARBA00022692"/>
    </source>
</evidence>
<evidence type="ECO:0000256" key="3">
    <source>
        <dbReference type="ARBA" id="ARBA00004653"/>
    </source>
</evidence>
<dbReference type="InterPro" id="IPR019775">
    <property type="entry name" value="WD40_repeat_CS"/>
</dbReference>
<dbReference type="GO" id="GO:0032934">
    <property type="term" value="F:sterol binding"/>
    <property type="evidence" value="ECO:0007669"/>
    <property type="project" value="InterPro"/>
</dbReference>
<evidence type="ECO:0000256" key="14">
    <source>
        <dbReference type="ARBA" id="ARBA00023121"/>
    </source>
</evidence>
<dbReference type="GO" id="GO:0012507">
    <property type="term" value="C:ER to Golgi transport vesicle membrane"/>
    <property type="evidence" value="ECO:0007669"/>
    <property type="project" value="UniProtKB-SubCell"/>
</dbReference>
<keyword evidence="15 23" id="KW-0472">Membrane</keyword>
<dbReference type="PROSITE" id="PS50156">
    <property type="entry name" value="SSD"/>
    <property type="match status" value="1"/>
</dbReference>
<feature type="transmembrane region" description="Helical" evidence="23">
    <location>
        <begin position="20"/>
        <end position="45"/>
    </location>
</feature>
<dbReference type="InterPro" id="IPR057042">
    <property type="entry name" value="Beta-prop_SCAP"/>
</dbReference>
<evidence type="ECO:0000256" key="21">
    <source>
        <dbReference type="PROSITE-ProRule" id="PRU00221"/>
    </source>
</evidence>
<evidence type="ECO:0000256" key="15">
    <source>
        <dbReference type="ARBA" id="ARBA00023136"/>
    </source>
</evidence>
<evidence type="ECO:0000256" key="23">
    <source>
        <dbReference type="SAM" id="Phobius"/>
    </source>
</evidence>
<dbReference type="InterPro" id="IPR015943">
    <property type="entry name" value="WD40/YVTN_repeat-like_dom_sf"/>
</dbReference>
<feature type="transmembrane region" description="Helical" evidence="23">
    <location>
        <begin position="565"/>
        <end position="586"/>
    </location>
</feature>
<dbReference type="SUPFAM" id="SSF82866">
    <property type="entry name" value="Multidrug efflux transporter AcrB transmembrane domain"/>
    <property type="match status" value="1"/>
</dbReference>
<dbReference type="InterPro" id="IPR057041">
    <property type="entry name" value="SCAP_N"/>
</dbReference>
<dbReference type="GO" id="GO:0045540">
    <property type="term" value="P:regulation of cholesterol biosynthetic process"/>
    <property type="evidence" value="ECO:0007669"/>
    <property type="project" value="TreeGrafter"/>
</dbReference>
<evidence type="ECO:0000256" key="12">
    <source>
        <dbReference type="ARBA" id="ARBA00023034"/>
    </source>
</evidence>
<keyword evidence="13" id="KW-0443">Lipid metabolism</keyword>
<keyword evidence="8 23" id="KW-0812">Transmembrane</keyword>
<evidence type="ECO:0000256" key="4">
    <source>
        <dbReference type="ARBA" id="ARBA00007410"/>
    </source>
</evidence>
<evidence type="ECO:0000256" key="16">
    <source>
        <dbReference type="ARBA" id="ARBA00023166"/>
    </source>
</evidence>
<keyword evidence="12" id="KW-0333">Golgi apparatus</keyword>
<dbReference type="EnsemblMetazoa" id="BGLB005124-RB">
    <property type="protein sequence ID" value="BGLB005124-PB"/>
    <property type="gene ID" value="BGLB005124"/>
</dbReference>
<evidence type="ECO:0000256" key="22">
    <source>
        <dbReference type="SAM" id="MobiDB-lite"/>
    </source>
</evidence>
<evidence type="ECO:0000256" key="10">
    <source>
        <dbReference type="ARBA" id="ARBA00022824"/>
    </source>
</evidence>
<dbReference type="Proteomes" id="UP000076420">
    <property type="component" value="Unassembled WGS sequence"/>
</dbReference>
<feature type="transmembrane region" description="Helical" evidence="23">
    <location>
        <begin position="287"/>
        <end position="306"/>
    </location>
</feature>
<dbReference type="GO" id="GO:0032933">
    <property type="term" value="P:SREBP signaling pathway"/>
    <property type="evidence" value="ECO:0007669"/>
    <property type="project" value="InterPro"/>
</dbReference>
<dbReference type="VEuPathDB" id="VectorBase:BGLAX_038610"/>
<dbReference type="SMART" id="SM00320">
    <property type="entry name" value="WD40"/>
    <property type="match status" value="6"/>
</dbReference>